<gene>
    <name evidence="1" type="ORF">K1T71_001810</name>
</gene>
<evidence type="ECO:0000313" key="2">
    <source>
        <dbReference type="Proteomes" id="UP000824533"/>
    </source>
</evidence>
<evidence type="ECO:0000313" key="1">
    <source>
        <dbReference type="EMBL" id="KAJ0182441.1"/>
    </source>
</evidence>
<comment type="caution">
    <text evidence="1">The sequence shown here is derived from an EMBL/GenBank/DDBJ whole genome shotgun (WGS) entry which is preliminary data.</text>
</comment>
<accession>A0ACC1DEZ2</accession>
<keyword evidence="2" id="KW-1185">Reference proteome</keyword>
<name>A0ACC1DEZ2_9NEOP</name>
<reference evidence="1 2" key="1">
    <citation type="journal article" date="2021" name="Front. Genet.">
        <title>Chromosome-Level Genome Assembly Reveals Significant Gene Expansion in the Toll and IMD Signaling Pathways of Dendrolimus kikuchii.</title>
        <authorList>
            <person name="Zhou J."/>
            <person name="Wu P."/>
            <person name="Xiong Z."/>
            <person name="Liu N."/>
            <person name="Zhao N."/>
            <person name="Ji M."/>
            <person name="Qiu Y."/>
            <person name="Yang B."/>
        </authorList>
    </citation>
    <scope>NUCLEOTIDE SEQUENCE [LARGE SCALE GENOMIC DNA]</scope>
    <source>
        <strain evidence="1">Ann1</strain>
    </source>
</reference>
<dbReference type="EMBL" id="CM034389">
    <property type="protein sequence ID" value="KAJ0182441.1"/>
    <property type="molecule type" value="Genomic_DNA"/>
</dbReference>
<proteinExistence type="predicted"/>
<protein>
    <submittedName>
        <fullName evidence="1">Uncharacterized protein</fullName>
    </submittedName>
</protein>
<dbReference type="Proteomes" id="UP000824533">
    <property type="component" value="Linkage Group LG03"/>
</dbReference>
<sequence length="145" mass="15645">MSNILSYYLLKPRYACCIVYECCGDVAAGQPSASATRMAQSSEIRMRERRSARGAAGAGGRAKPRQGKGRRTGIHLLIRPRRKSPCIYFELGERGAGWGVRADADAAMPVWRQKDSPAPPATPYTIARGHRAPVSSLVGRSAALS</sequence>
<organism evidence="1 2">
    <name type="scientific">Dendrolimus kikuchii</name>
    <dbReference type="NCBI Taxonomy" id="765133"/>
    <lineage>
        <taxon>Eukaryota</taxon>
        <taxon>Metazoa</taxon>
        <taxon>Ecdysozoa</taxon>
        <taxon>Arthropoda</taxon>
        <taxon>Hexapoda</taxon>
        <taxon>Insecta</taxon>
        <taxon>Pterygota</taxon>
        <taxon>Neoptera</taxon>
        <taxon>Endopterygota</taxon>
        <taxon>Lepidoptera</taxon>
        <taxon>Glossata</taxon>
        <taxon>Ditrysia</taxon>
        <taxon>Bombycoidea</taxon>
        <taxon>Lasiocampidae</taxon>
        <taxon>Dendrolimus</taxon>
    </lineage>
</organism>